<organism evidence="1 2">
    <name type="scientific">Goodea atripinnis</name>
    <dbReference type="NCBI Taxonomy" id="208336"/>
    <lineage>
        <taxon>Eukaryota</taxon>
        <taxon>Metazoa</taxon>
        <taxon>Chordata</taxon>
        <taxon>Craniata</taxon>
        <taxon>Vertebrata</taxon>
        <taxon>Euteleostomi</taxon>
        <taxon>Actinopterygii</taxon>
        <taxon>Neopterygii</taxon>
        <taxon>Teleostei</taxon>
        <taxon>Neoteleostei</taxon>
        <taxon>Acanthomorphata</taxon>
        <taxon>Ovalentaria</taxon>
        <taxon>Atherinomorphae</taxon>
        <taxon>Cyprinodontiformes</taxon>
        <taxon>Goodeidae</taxon>
        <taxon>Goodea</taxon>
    </lineage>
</organism>
<evidence type="ECO:0000313" key="1">
    <source>
        <dbReference type="EMBL" id="MEQ2159273.1"/>
    </source>
</evidence>
<name>A0ABV0MJI6_9TELE</name>
<keyword evidence="2" id="KW-1185">Reference proteome</keyword>
<dbReference type="EMBL" id="JAHRIO010002038">
    <property type="protein sequence ID" value="MEQ2159273.1"/>
    <property type="molecule type" value="Genomic_DNA"/>
</dbReference>
<evidence type="ECO:0000313" key="2">
    <source>
        <dbReference type="Proteomes" id="UP001476798"/>
    </source>
</evidence>
<gene>
    <name evidence="1" type="ORF">GOODEAATRI_021176</name>
</gene>
<protein>
    <submittedName>
        <fullName evidence="1">Uncharacterized protein</fullName>
    </submittedName>
</protein>
<dbReference type="Proteomes" id="UP001476798">
    <property type="component" value="Unassembled WGS sequence"/>
</dbReference>
<comment type="caution">
    <text evidence="1">The sequence shown here is derived from an EMBL/GenBank/DDBJ whole genome shotgun (WGS) entry which is preliminary data.</text>
</comment>
<sequence>MQTTIMRPLSDTFRRSPCLVLGSSRCPIKELPLFLLFLMVFVSQDPRDAVVSPGRLSVTGLRGSDAPGAARTRASAAAEEHTGARLLVHGRTGEEGAGSVRFYHPLLQDLLDAEKWTEQPDPAVKWTCTKFPAFTSPTDFRFGLSQ</sequence>
<reference evidence="1 2" key="1">
    <citation type="submission" date="2021-06" db="EMBL/GenBank/DDBJ databases">
        <authorList>
            <person name="Palmer J.M."/>
        </authorList>
    </citation>
    <scope>NUCLEOTIDE SEQUENCE [LARGE SCALE GENOMIC DNA]</scope>
    <source>
        <strain evidence="1 2">GA_2019</strain>
        <tissue evidence="1">Muscle</tissue>
    </source>
</reference>
<accession>A0ABV0MJI6</accession>
<proteinExistence type="predicted"/>